<proteinExistence type="predicted"/>
<sequence>MQPLRRQAFHPQQHAVARINHRLPAPPRGLVVARTRAAPPQNPRLTAQRELQQPPGHTGQQSTKRVHFSRGSSSSRAANIGSPSPRPARDGPSRHAGAVSRLFQRLSIPWRRRRHPSSHLEPPPVIPRATVPSRETQTCRPPSQSAPVVRPPSPMSRMKRILSVLMMDERISIDLSHLSDTADTDGEGDAQKLLQQTRHLLLGGLQQINSAQRRPVAASLDQTCLVLPIPALPRRSTYELDGQPLATRRRPAALAGWVSTMRRVLQELDSLEDLFALAVVNRAAYLAFKSDELCLIKATLRKTSPPAWELRQVSEVHWDTEHLPGGLSPAATLYLRHYTRDLCHLTAMKFPLQDHCESHLRDEMVAGLGDPYSARGDEIDAALWQIWTFCQLFGNQKEREQDLCGQVQWLRGQALGTDLPPVCHTTPGPMDFNTVLFVPPEGFAQGNAGGLSAKQLLDMLELWTAMAVLLDFLQEETDCARRFWVFDRADIAPGNLQQEKQVLRRFQPTGSLL</sequence>
<protein>
    <submittedName>
        <fullName evidence="2">Uncharacterized protein</fullName>
    </submittedName>
</protein>
<reference evidence="2" key="2">
    <citation type="submission" date="2020-04" db="EMBL/GenBank/DDBJ databases">
        <authorList>
            <person name="Santos R.A.C."/>
            <person name="Steenwyk J.L."/>
            <person name="Rivero-Menendez O."/>
            <person name="Mead M.E."/>
            <person name="Silva L.P."/>
            <person name="Bastos R.W."/>
            <person name="Alastruey-Izquierdo A."/>
            <person name="Goldman G.H."/>
            <person name="Rokas A."/>
        </authorList>
    </citation>
    <scope>NUCLEOTIDE SEQUENCE</scope>
    <source>
        <strain evidence="2">CNM-CM6805</strain>
    </source>
</reference>
<dbReference type="Proteomes" id="UP000653565">
    <property type="component" value="Unassembled WGS sequence"/>
</dbReference>
<keyword evidence="3" id="KW-1185">Reference proteome</keyword>
<feature type="region of interest" description="Disordered" evidence="1">
    <location>
        <begin position="44"/>
        <end position="95"/>
    </location>
</feature>
<name>A0A8H4MGF0_9EURO</name>
<evidence type="ECO:0000313" key="3">
    <source>
        <dbReference type="Proteomes" id="UP000653565"/>
    </source>
</evidence>
<evidence type="ECO:0000256" key="1">
    <source>
        <dbReference type="SAM" id="MobiDB-lite"/>
    </source>
</evidence>
<feature type="region of interest" description="Disordered" evidence="1">
    <location>
        <begin position="113"/>
        <end position="154"/>
    </location>
</feature>
<accession>A0A8H4MGF0</accession>
<dbReference type="EMBL" id="JAAAPX010000003">
    <property type="protein sequence ID" value="KAF4245034.1"/>
    <property type="molecule type" value="Genomic_DNA"/>
</dbReference>
<evidence type="ECO:0000313" key="2">
    <source>
        <dbReference type="EMBL" id="KAF4245034.1"/>
    </source>
</evidence>
<reference evidence="2" key="1">
    <citation type="journal article" date="2020" name="bioRxiv">
        <title>Genomic and phenotypic heterogeneity of clinical isolates of the human pathogens Aspergillus fumigatus, Aspergillus lentulus and Aspergillus fumigatiaffinis.</title>
        <authorList>
            <person name="dos Santos R.A.C."/>
            <person name="Steenwyk J.L."/>
            <person name="Rivero-Menendez O."/>
            <person name="Mead M.E."/>
            <person name="Silva L.P."/>
            <person name="Bastos R.W."/>
            <person name="Alastruey-Izquierdo A."/>
            <person name="Goldman G.H."/>
            <person name="Rokas A."/>
        </authorList>
    </citation>
    <scope>NUCLEOTIDE SEQUENCE</scope>
    <source>
        <strain evidence="2">CNM-CM6805</strain>
    </source>
</reference>
<feature type="compositionally biased region" description="Polar residues" evidence="1">
    <location>
        <begin position="133"/>
        <end position="146"/>
    </location>
</feature>
<dbReference type="AlphaFoldDB" id="A0A8H4MGF0"/>
<organism evidence="2 3">
    <name type="scientific">Aspergillus fumigatiaffinis</name>
    <dbReference type="NCBI Taxonomy" id="340414"/>
    <lineage>
        <taxon>Eukaryota</taxon>
        <taxon>Fungi</taxon>
        <taxon>Dikarya</taxon>
        <taxon>Ascomycota</taxon>
        <taxon>Pezizomycotina</taxon>
        <taxon>Eurotiomycetes</taxon>
        <taxon>Eurotiomycetidae</taxon>
        <taxon>Eurotiales</taxon>
        <taxon>Aspergillaceae</taxon>
        <taxon>Aspergillus</taxon>
        <taxon>Aspergillus subgen. Fumigati</taxon>
    </lineage>
</organism>
<comment type="caution">
    <text evidence="2">The sequence shown here is derived from an EMBL/GenBank/DDBJ whole genome shotgun (WGS) entry which is preliminary data.</text>
</comment>
<gene>
    <name evidence="2" type="ORF">CNMCM6805_006467</name>
</gene>